<dbReference type="Proteomes" id="UP000191901">
    <property type="component" value="Chromosome"/>
</dbReference>
<reference evidence="2 3" key="1">
    <citation type="journal article" date="2016" name="Biochim. Biophys. Acta">
        <title>Characterization of red-shifted phycobilisomes isolated from the chlorophyll f-containing cyanobacterium Halomicronema hongdechloris.</title>
        <authorList>
            <person name="Li Y."/>
            <person name="Lin Y."/>
            <person name="Garvey C.J."/>
            <person name="Birch D."/>
            <person name="Corkery R.W."/>
            <person name="Loughlin P.C."/>
            <person name="Scheer H."/>
            <person name="Willows R.D."/>
            <person name="Chen M."/>
        </authorList>
    </citation>
    <scope>NUCLEOTIDE SEQUENCE [LARGE SCALE GENOMIC DNA]</scope>
    <source>
        <strain evidence="2 3">C2206</strain>
    </source>
</reference>
<evidence type="ECO:0000313" key="3">
    <source>
        <dbReference type="Proteomes" id="UP000191901"/>
    </source>
</evidence>
<proteinExistence type="predicted"/>
<keyword evidence="1" id="KW-0812">Transmembrane</keyword>
<keyword evidence="1" id="KW-0472">Membrane</keyword>
<dbReference type="KEGG" id="hhg:XM38_030490"/>
<accession>A0A1Z3HP78</accession>
<organism evidence="2 3">
    <name type="scientific">Halomicronema hongdechloris C2206</name>
    <dbReference type="NCBI Taxonomy" id="1641165"/>
    <lineage>
        <taxon>Bacteria</taxon>
        <taxon>Bacillati</taxon>
        <taxon>Cyanobacteriota</taxon>
        <taxon>Cyanophyceae</taxon>
        <taxon>Nodosilineales</taxon>
        <taxon>Nodosilineaceae</taxon>
        <taxon>Halomicronema</taxon>
    </lineage>
</organism>
<dbReference type="RefSeq" id="WP_080808690.1">
    <property type="nucleotide sequence ID" value="NZ_CP021983.2"/>
</dbReference>
<dbReference type="OrthoDB" id="463678at2"/>
<keyword evidence="1" id="KW-1133">Transmembrane helix</keyword>
<gene>
    <name evidence="2" type="ORF">XM38_030490</name>
</gene>
<dbReference type="STRING" id="1641165.XM38_10515"/>
<protein>
    <submittedName>
        <fullName evidence="2">Uncharacterized protein</fullName>
    </submittedName>
</protein>
<feature type="transmembrane region" description="Helical" evidence="1">
    <location>
        <begin position="60"/>
        <end position="85"/>
    </location>
</feature>
<keyword evidence="3" id="KW-1185">Reference proteome</keyword>
<name>A0A1Z3HP78_9CYAN</name>
<dbReference type="AlphaFoldDB" id="A0A1Z3HP78"/>
<sequence>MTVSVSRDGYWTAALAAIKSFLIWLFILEVCLLVIGFPLVVLIVAGAATVAIALHPLMPASALLIVASTTIGLNFIAIATASLVLTARGIHPHTISWLNWLKSEADPLTLPVYAACPLTCGLQRDIL</sequence>
<feature type="transmembrane region" description="Helical" evidence="1">
    <location>
        <begin position="21"/>
        <end position="54"/>
    </location>
</feature>
<evidence type="ECO:0000256" key="1">
    <source>
        <dbReference type="SAM" id="Phobius"/>
    </source>
</evidence>
<dbReference type="EMBL" id="CP021983">
    <property type="protein sequence ID" value="ASC72095.1"/>
    <property type="molecule type" value="Genomic_DNA"/>
</dbReference>
<evidence type="ECO:0000313" key="2">
    <source>
        <dbReference type="EMBL" id="ASC72095.1"/>
    </source>
</evidence>